<name>A0A2I1NBH6_9BACT</name>
<keyword evidence="3" id="KW-0808">Transferase</keyword>
<dbReference type="EMBL" id="PKHU01000002">
    <property type="protein sequence ID" value="PKZ29705.1"/>
    <property type="molecule type" value="Genomic_DNA"/>
</dbReference>
<comment type="caution">
    <text evidence="3">The sequence shown here is derived from an EMBL/GenBank/DDBJ whole genome shotgun (WGS) entry which is preliminary data.</text>
</comment>
<comment type="similarity">
    <text evidence="1">Belongs to the bacterial sugar transferase family.</text>
</comment>
<gene>
    <name evidence="3" type="ORF">CYJ41_02100</name>
</gene>
<dbReference type="PANTHER" id="PTHR30576:SF0">
    <property type="entry name" value="UNDECAPRENYL-PHOSPHATE N-ACETYLGALACTOSAMINYL 1-PHOSPHATE TRANSFERASE-RELATED"/>
    <property type="match status" value="1"/>
</dbReference>
<dbReference type="InterPro" id="IPR003362">
    <property type="entry name" value="Bact_transf"/>
</dbReference>
<evidence type="ECO:0000313" key="3">
    <source>
        <dbReference type="EMBL" id="PKZ29705.1"/>
    </source>
</evidence>
<evidence type="ECO:0000256" key="1">
    <source>
        <dbReference type="ARBA" id="ARBA00006464"/>
    </source>
</evidence>
<reference evidence="3 4" key="1">
    <citation type="submission" date="2017-12" db="EMBL/GenBank/DDBJ databases">
        <title>Phylogenetic diversity of female urinary microbiome.</title>
        <authorList>
            <person name="Thomas-White K."/>
            <person name="Wolfe A.J."/>
        </authorList>
    </citation>
    <scope>NUCLEOTIDE SEQUENCE [LARGE SCALE GENOMIC DNA]</scope>
    <source>
        <strain evidence="3 4">UMB0112</strain>
    </source>
</reference>
<evidence type="ECO:0000313" key="4">
    <source>
        <dbReference type="Proteomes" id="UP000234639"/>
    </source>
</evidence>
<feature type="domain" description="Bacterial sugar transferase" evidence="2">
    <location>
        <begin position="126"/>
        <end position="308"/>
    </location>
</feature>
<dbReference type="RefSeq" id="WP_101636707.1">
    <property type="nucleotide sequence ID" value="NZ_CAUPEY010000001.1"/>
</dbReference>
<protein>
    <submittedName>
        <fullName evidence="3">Sugar transferase</fullName>
    </submittedName>
</protein>
<dbReference type="Proteomes" id="UP000234639">
    <property type="component" value="Unassembled WGS sequence"/>
</dbReference>
<dbReference type="PANTHER" id="PTHR30576">
    <property type="entry name" value="COLANIC BIOSYNTHESIS UDP-GLUCOSE LIPID CARRIER TRANSFERASE"/>
    <property type="match status" value="1"/>
</dbReference>
<accession>A0A2I1NBH6</accession>
<dbReference type="AlphaFoldDB" id="A0A2I1NBH6"/>
<evidence type="ECO:0000259" key="2">
    <source>
        <dbReference type="Pfam" id="PF02397"/>
    </source>
</evidence>
<dbReference type="GO" id="GO:0016780">
    <property type="term" value="F:phosphotransferase activity, for other substituted phosphate groups"/>
    <property type="evidence" value="ECO:0007669"/>
    <property type="project" value="TreeGrafter"/>
</dbReference>
<organism evidence="3 4">
    <name type="scientific">Campylobacter ureolyticus</name>
    <dbReference type="NCBI Taxonomy" id="827"/>
    <lineage>
        <taxon>Bacteria</taxon>
        <taxon>Pseudomonadati</taxon>
        <taxon>Campylobacterota</taxon>
        <taxon>Epsilonproteobacteria</taxon>
        <taxon>Campylobacterales</taxon>
        <taxon>Campylobacteraceae</taxon>
        <taxon>Campylobacter</taxon>
    </lineage>
</organism>
<dbReference type="Pfam" id="PF02397">
    <property type="entry name" value="Bac_transf"/>
    <property type="match status" value="1"/>
</dbReference>
<proteinExistence type="inferred from homology"/>
<sequence length="313" mass="37593">MIVLGNKYKFNEIELKKLRKKFKNIEFLEYDGSRKSSVLIRKKIKELLKKDFYKYLVLNTDFTLDSKTVRFLTLLQFKYHKRSLKIVSIQKFLEKNLCKIYIPDDSKNLNFLSEIRPYNKFEFLIKRVIDIIGALILWVINLAIKPYVRKKIKEQSPGKIYFIQKRVGINMREFGCIKYRSMRIDAEKDGVKFASKDDDRVFAFGKFMRKTRIDELPQCINVLNGDMHLIGPRPERKYWVDKFEKEIPYYNERHLVRPGITGWAQVCYPYGDGVYDAKQKLMYDLYYIKHWSLWLEIKVIFKTIWIVLGRKGI</sequence>